<evidence type="ECO:0000256" key="2">
    <source>
        <dbReference type="ARBA" id="ARBA00023125"/>
    </source>
</evidence>
<dbReference type="GO" id="GO:0000976">
    <property type="term" value="F:transcription cis-regulatory region binding"/>
    <property type="evidence" value="ECO:0007669"/>
    <property type="project" value="TreeGrafter"/>
</dbReference>
<dbReference type="InterPro" id="IPR036271">
    <property type="entry name" value="Tet_transcr_reg_TetR-rel_C_sf"/>
</dbReference>
<dbReference type="SUPFAM" id="SSF46689">
    <property type="entry name" value="Homeodomain-like"/>
    <property type="match status" value="1"/>
</dbReference>
<comment type="caution">
    <text evidence="7">The sequence shown here is derived from an EMBL/GenBank/DDBJ whole genome shotgun (WGS) entry which is preliminary data.</text>
</comment>
<evidence type="ECO:0000256" key="1">
    <source>
        <dbReference type="ARBA" id="ARBA00023015"/>
    </source>
</evidence>
<dbReference type="PANTHER" id="PTHR30055:SF234">
    <property type="entry name" value="HTH-TYPE TRANSCRIPTIONAL REGULATOR BETI"/>
    <property type="match status" value="1"/>
</dbReference>
<name>A0A9X3SMB6_9ACTN</name>
<organism evidence="7 8">
    <name type="scientific">Streptomonospora mangrovi</name>
    <dbReference type="NCBI Taxonomy" id="2883123"/>
    <lineage>
        <taxon>Bacteria</taxon>
        <taxon>Bacillati</taxon>
        <taxon>Actinomycetota</taxon>
        <taxon>Actinomycetes</taxon>
        <taxon>Streptosporangiales</taxon>
        <taxon>Nocardiopsidaceae</taxon>
        <taxon>Streptomonospora</taxon>
    </lineage>
</organism>
<dbReference type="EMBL" id="JAJAQC010000009">
    <property type="protein sequence ID" value="MDA0564176.1"/>
    <property type="molecule type" value="Genomic_DNA"/>
</dbReference>
<dbReference type="RefSeq" id="WP_270071464.1">
    <property type="nucleotide sequence ID" value="NZ_JAJAQC010000009.1"/>
</dbReference>
<dbReference type="Pfam" id="PF00440">
    <property type="entry name" value="TetR_N"/>
    <property type="match status" value="1"/>
</dbReference>
<evidence type="ECO:0000313" key="7">
    <source>
        <dbReference type="EMBL" id="MDA0564176.1"/>
    </source>
</evidence>
<evidence type="ECO:0000259" key="6">
    <source>
        <dbReference type="PROSITE" id="PS50977"/>
    </source>
</evidence>
<proteinExistence type="predicted"/>
<reference evidence="7" key="1">
    <citation type="submission" date="2021-10" db="EMBL/GenBank/DDBJ databases">
        <title>Streptomonospora sp. nov., isolated from mangrove soil.</title>
        <authorList>
            <person name="Chen X."/>
            <person name="Ge X."/>
            <person name="Liu W."/>
        </authorList>
    </citation>
    <scope>NUCLEOTIDE SEQUENCE</scope>
    <source>
        <strain evidence="7">S1-112</strain>
    </source>
</reference>
<feature type="compositionally biased region" description="Low complexity" evidence="5">
    <location>
        <begin position="1"/>
        <end position="11"/>
    </location>
</feature>
<feature type="DNA-binding region" description="H-T-H motif" evidence="4">
    <location>
        <begin position="42"/>
        <end position="61"/>
    </location>
</feature>
<sequence length="195" mass="20987">MQQPRESSAPAPRRRRADAERNRRALLDAARAALAEGEGSFSLEAVARVAGVGIGTLYRHFPTREALVTAAYDAEVEDLLAQAGRLLEALPPREALRAWLDQFARFAATKRGMLDALRLDVLDSARRPDVAGMRERMAAAITPVLAAGAGDGSLRADVRAVDVVLLAAGALMPIRVDAAQTDRLLRLVMDALRPT</sequence>
<dbReference type="PANTHER" id="PTHR30055">
    <property type="entry name" value="HTH-TYPE TRANSCRIPTIONAL REGULATOR RUTR"/>
    <property type="match status" value="1"/>
</dbReference>
<keyword evidence="2 4" id="KW-0238">DNA-binding</keyword>
<evidence type="ECO:0000256" key="4">
    <source>
        <dbReference type="PROSITE-ProRule" id="PRU00335"/>
    </source>
</evidence>
<dbReference type="Gene3D" id="1.10.357.10">
    <property type="entry name" value="Tetracycline Repressor, domain 2"/>
    <property type="match status" value="1"/>
</dbReference>
<dbReference type="InterPro" id="IPR050109">
    <property type="entry name" value="HTH-type_TetR-like_transc_reg"/>
</dbReference>
<accession>A0A9X3SMB6</accession>
<keyword evidence="8" id="KW-1185">Reference proteome</keyword>
<evidence type="ECO:0000256" key="3">
    <source>
        <dbReference type="ARBA" id="ARBA00023163"/>
    </source>
</evidence>
<dbReference type="PRINTS" id="PR00455">
    <property type="entry name" value="HTHTETR"/>
</dbReference>
<gene>
    <name evidence="7" type="ORF">LG943_07525</name>
</gene>
<evidence type="ECO:0000256" key="5">
    <source>
        <dbReference type="SAM" id="MobiDB-lite"/>
    </source>
</evidence>
<dbReference type="Pfam" id="PF21597">
    <property type="entry name" value="TetR_C_43"/>
    <property type="match status" value="1"/>
</dbReference>
<protein>
    <submittedName>
        <fullName evidence="7">TetR/AcrR family transcriptional regulator</fullName>
    </submittedName>
</protein>
<dbReference type="InterPro" id="IPR009057">
    <property type="entry name" value="Homeodomain-like_sf"/>
</dbReference>
<dbReference type="SUPFAM" id="SSF48498">
    <property type="entry name" value="Tetracyclin repressor-like, C-terminal domain"/>
    <property type="match status" value="1"/>
</dbReference>
<evidence type="ECO:0000313" key="8">
    <source>
        <dbReference type="Proteomes" id="UP001140076"/>
    </source>
</evidence>
<feature type="region of interest" description="Disordered" evidence="5">
    <location>
        <begin position="1"/>
        <end position="20"/>
    </location>
</feature>
<keyword evidence="3" id="KW-0804">Transcription</keyword>
<dbReference type="Proteomes" id="UP001140076">
    <property type="component" value="Unassembled WGS sequence"/>
</dbReference>
<dbReference type="AlphaFoldDB" id="A0A9X3SMB6"/>
<dbReference type="GO" id="GO:0003700">
    <property type="term" value="F:DNA-binding transcription factor activity"/>
    <property type="evidence" value="ECO:0007669"/>
    <property type="project" value="TreeGrafter"/>
</dbReference>
<dbReference type="InterPro" id="IPR001647">
    <property type="entry name" value="HTH_TetR"/>
</dbReference>
<feature type="domain" description="HTH tetR-type" evidence="6">
    <location>
        <begin position="20"/>
        <end position="79"/>
    </location>
</feature>
<dbReference type="InterPro" id="IPR049445">
    <property type="entry name" value="TetR_SbtR-like_C"/>
</dbReference>
<keyword evidence="1" id="KW-0805">Transcription regulation</keyword>
<dbReference type="PROSITE" id="PS50977">
    <property type="entry name" value="HTH_TETR_2"/>
    <property type="match status" value="1"/>
</dbReference>